<reference evidence="3" key="2">
    <citation type="submission" date="2011-02" db="EMBL/GenBank/DDBJ databases">
        <title>The complete genome of Fluviicola taffensis DSM 16823.</title>
        <authorList>
            <consortium name="US DOE Joint Genome Institute (JGI-PGF)"/>
            <person name="Lucas S."/>
            <person name="Copeland A."/>
            <person name="Lapidus A."/>
            <person name="Bruce D."/>
            <person name="Goodwin L."/>
            <person name="Pitluck S."/>
            <person name="Kyrpides N."/>
            <person name="Mavromatis K."/>
            <person name="Ivanova N."/>
            <person name="Mikhailova N."/>
            <person name="Pagani I."/>
            <person name="Chertkov O."/>
            <person name="Detter J.C."/>
            <person name="Han C."/>
            <person name="Tapia R."/>
            <person name="Land M."/>
            <person name="Hauser L."/>
            <person name="Markowitz V."/>
            <person name="Cheng J.-F."/>
            <person name="Hugenholtz P."/>
            <person name="Woyke T."/>
            <person name="Wu D."/>
            <person name="Tindall B."/>
            <person name="Pomrenke H.G."/>
            <person name="Brambilla E."/>
            <person name="Klenk H.-P."/>
            <person name="Eisen J.A."/>
        </authorList>
    </citation>
    <scope>NUCLEOTIDE SEQUENCE [LARGE SCALE GENOMIC DNA]</scope>
    <source>
        <strain evidence="3">DSM 16823 / RW262 / RW262</strain>
    </source>
</reference>
<dbReference type="EMBL" id="CP002542">
    <property type="protein sequence ID" value="AEA42846.1"/>
    <property type="molecule type" value="Genomic_DNA"/>
</dbReference>
<evidence type="ECO:0000313" key="2">
    <source>
        <dbReference type="EMBL" id="AEA42846.1"/>
    </source>
</evidence>
<dbReference type="HOGENOM" id="CLU_1784003_0_0_10"/>
<organism evidence="2 3">
    <name type="scientific">Fluviicola taffensis (strain DSM 16823 / NCIMB 13979 / RW262)</name>
    <dbReference type="NCBI Taxonomy" id="755732"/>
    <lineage>
        <taxon>Bacteria</taxon>
        <taxon>Pseudomonadati</taxon>
        <taxon>Bacteroidota</taxon>
        <taxon>Flavobacteriia</taxon>
        <taxon>Flavobacteriales</taxon>
        <taxon>Crocinitomicaceae</taxon>
        <taxon>Fluviicola</taxon>
    </lineage>
</organism>
<keyword evidence="1" id="KW-1133">Transmembrane helix</keyword>
<dbReference type="KEGG" id="fte:Fluta_0845"/>
<dbReference type="Proteomes" id="UP000007463">
    <property type="component" value="Chromosome"/>
</dbReference>
<keyword evidence="1" id="KW-0472">Membrane</keyword>
<feature type="transmembrane region" description="Helical" evidence="1">
    <location>
        <begin position="20"/>
        <end position="36"/>
    </location>
</feature>
<sequence>MVDNSVALLIQLSIFTQNRLMRFWLLFLVVVFSFNGNSQEIKKKYLGIYSGEIPSYALEIGLEVFQVESTPIQLELKPAGIFIERLNSIEKTGTYKVLREDKTGIYLEGQFDGQFIPESFILYKAEKRLERKGIYPQPEVFLKKI</sequence>
<gene>
    <name evidence="2" type="ordered locus">Fluta_0845</name>
</gene>
<proteinExistence type="predicted"/>
<protein>
    <submittedName>
        <fullName evidence="2">Uncharacterized protein</fullName>
    </submittedName>
</protein>
<keyword evidence="1" id="KW-0812">Transmembrane</keyword>
<name>F2IJF8_FLUTR</name>
<evidence type="ECO:0000313" key="3">
    <source>
        <dbReference type="Proteomes" id="UP000007463"/>
    </source>
</evidence>
<keyword evidence="3" id="KW-1185">Reference proteome</keyword>
<reference evidence="2 3" key="1">
    <citation type="journal article" date="2011" name="Stand. Genomic Sci.">
        <title>Complete genome sequence of the gliding freshwater bacterium Fluviicola taffensis type strain (RW262).</title>
        <authorList>
            <person name="Woyke T."/>
            <person name="Chertkov O."/>
            <person name="Lapidus A."/>
            <person name="Nolan M."/>
            <person name="Lucas S."/>
            <person name="Del Rio T.G."/>
            <person name="Tice H."/>
            <person name="Cheng J.F."/>
            <person name="Tapia R."/>
            <person name="Han C."/>
            <person name="Goodwin L."/>
            <person name="Pitluck S."/>
            <person name="Liolios K."/>
            <person name="Pagani I."/>
            <person name="Ivanova N."/>
            <person name="Huntemann M."/>
            <person name="Mavromatis K."/>
            <person name="Mikhailova N."/>
            <person name="Pati A."/>
            <person name="Chen A."/>
            <person name="Palaniappan K."/>
            <person name="Land M."/>
            <person name="Hauser L."/>
            <person name="Brambilla E.M."/>
            <person name="Rohde M."/>
            <person name="Mwirichia R."/>
            <person name="Sikorski J."/>
            <person name="Tindall B.J."/>
            <person name="Goker M."/>
            <person name="Bristow J."/>
            <person name="Eisen J.A."/>
            <person name="Markowitz V."/>
            <person name="Hugenholtz P."/>
            <person name="Klenk H.P."/>
            <person name="Kyrpides N.C."/>
        </authorList>
    </citation>
    <scope>NUCLEOTIDE SEQUENCE [LARGE SCALE GENOMIC DNA]</scope>
    <source>
        <strain evidence="3">DSM 16823 / RW262 / RW262</strain>
    </source>
</reference>
<dbReference type="AlphaFoldDB" id="F2IJF8"/>
<evidence type="ECO:0000256" key="1">
    <source>
        <dbReference type="SAM" id="Phobius"/>
    </source>
</evidence>
<accession>F2IJF8</accession>